<evidence type="ECO:0000313" key="8">
    <source>
        <dbReference type="Proteomes" id="UP000008672"/>
    </source>
</evidence>
<dbReference type="PANTHER" id="PTHR46441:SF3">
    <property type="entry name" value="TRANSMEMBRANE EPIDIDYMAL FAMILY MEMBER 3"/>
    <property type="match status" value="1"/>
</dbReference>
<comment type="subcellular location">
    <subcellularLocation>
        <location evidence="1">Membrane</location>
        <topology evidence="1">Multi-pass membrane protein</topology>
    </subcellularLocation>
</comment>
<name>H3AB80_LATCH</name>
<dbReference type="AlphaFoldDB" id="H3AB80"/>
<evidence type="ECO:0000256" key="6">
    <source>
        <dbReference type="SAM" id="Phobius"/>
    </source>
</evidence>
<accession>H3AB80</accession>
<dbReference type="Ensembl" id="ENSLACT00000006960.1">
    <property type="protein sequence ID" value="ENSLACP00000006901.1"/>
    <property type="gene ID" value="ENSLACG00000006126.1"/>
</dbReference>
<dbReference type="PANTHER" id="PTHR46441">
    <property type="entry name" value="TRANSMEMBRANE EPIDIDYMAL FAMILY MEMBER 3"/>
    <property type="match status" value="1"/>
</dbReference>
<dbReference type="GO" id="GO:0016020">
    <property type="term" value="C:membrane"/>
    <property type="evidence" value="ECO:0007669"/>
    <property type="project" value="UniProtKB-SubCell"/>
</dbReference>
<dbReference type="InParanoid" id="H3AB80"/>
<dbReference type="GeneTree" id="ENSGT00940000169274"/>
<reference evidence="8" key="1">
    <citation type="submission" date="2011-08" db="EMBL/GenBank/DDBJ databases">
        <title>The draft genome of Latimeria chalumnae.</title>
        <authorList>
            <person name="Di Palma F."/>
            <person name="Alfoldi J."/>
            <person name="Johnson J."/>
            <person name="Berlin A."/>
            <person name="Gnerre S."/>
            <person name="Jaffe D."/>
            <person name="MacCallum I."/>
            <person name="Young S."/>
            <person name="Walker B.J."/>
            <person name="Lander E."/>
            <person name="Lindblad-Toh K."/>
        </authorList>
    </citation>
    <scope>NUCLEOTIDE SEQUENCE [LARGE SCALE GENOMIC DNA]</scope>
    <source>
        <strain evidence="8">Wild caught</strain>
    </source>
</reference>
<evidence type="ECO:0000256" key="3">
    <source>
        <dbReference type="ARBA" id="ARBA00022692"/>
    </source>
</evidence>
<keyword evidence="5 6" id="KW-0472">Membrane</keyword>
<dbReference type="InterPro" id="IPR006904">
    <property type="entry name" value="DUF716"/>
</dbReference>
<evidence type="ECO:0000313" key="7">
    <source>
        <dbReference type="Ensembl" id="ENSLACP00000006901.1"/>
    </source>
</evidence>
<evidence type="ECO:0000256" key="1">
    <source>
        <dbReference type="ARBA" id="ARBA00004141"/>
    </source>
</evidence>
<dbReference type="HOGENOM" id="CLU_059568_0_0_1"/>
<evidence type="ECO:0000256" key="5">
    <source>
        <dbReference type="ARBA" id="ARBA00023136"/>
    </source>
</evidence>
<evidence type="ECO:0008006" key="9">
    <source>
        <dbReference type="Google" id="ProtNLM"/>
    </source>
</evidence>
<feature type="transmembrane region" description="Helical" evidence="6">
    <location>
        <begin position="164"/>
        <end position="185"/>
    </location>
</feature>
<sequence length="301" mass="34203">MGTFIGHISPGLAFLSFGILYAFKYSWDALTKREETGASTASSSAPRQAGVRGFLKRLPAEGIMKVAYGSLAALAEFFYPPGTNKLQLYSLQDPDWRFVHPNEWQHFTMYSYFTLSGWVDIVSQACLPRRQVVVENVAIAVAFYIEAFLLYFHQHGKGDVEIMVHELLLLTCLLICFILTAEVWWHAGDLVLRFAKTCLVMVQGTWLLHAAFILYRPFTGKPWKDGDHGNLMALTTFYSWHVAFNMAAVATMYGASRLYWGTLRNTGSIWTKIKLQSKQRCTLELGATRRISRKEEYIQLA</sequence>
<feature type="transmembrane region" description="Helical" evidence="6">
    <location>
        <begin position="6"/>
        <end position="23"/>
    </location>
</feature>
<dbReference type="Pfam" id="PF04819">
    <property type="entry name" value="DUF716"/>
    <property type="match status" value="1"/>
</dbReference>
<dbReference type="OMA" id="NEWQHFT"/>
<feature type="transmembrane region" description="Helical" evidence="6">
    <location>
        <begin position="133"/>
        <end position="152"/>
    </location>
</feature>
<dbReference type="eggNOG" id="ENOG502QS1R">
    <property type="taxonomic scope" value="Eukaryota"/>
</dbReference>
<protein>
    <recommendedName>
        <fullName evidence="9">Transmembrane protein 45B</fullName>
    </recommendedName>
</protein>
<reference evidence="7" key="3">
    <citation type="submission" date="2025-09" db="UniProtKB">
        <authorList>
            <consortium name="Ensembl"/>
        </authorList>
    </citation>
    <scope>IDENTIFICATION</scope>
</reference>
<proteinExistence type="inferred from homology"/>
<evidence type="ECO:0000256" key="4">
    <source>
        <dbReference type="ARBA" id="ARBA00022989"/>
    </source>
</evidence>
<comment type="similarity">
    <text evidence="2">Belongs to the TMEM45 family.</text>
</comment>
<dbReference type="EMBL" id="AFYH01207773">
    <property type="status" value="NOT_ANNOTATED_CDS"/>
    <property type="molecule type" value="Genomic_DNA"/>
</dbReference>
<feature type="transmembrane region" description="Helical" evidence="6">
    <location>
        <begin position="197"/>
        <end position="218"/>
    </location>
</feature>
<gene>
    <name evidence="7" type="primary">LOC102345449</name>
</gene>
<keyword evidence="3 6" id="KW-0812">Transmembrane</keyword>
<keyword evidence="8" id="KW-1185">Reference proteome</keyword>
<organism evidence="7 8">
    <name type="scientific">Latimeria chalumnae</name>
    <name type="common">Coelacanth</name>
    <dbReference type="NCBI Taxonomy" id="7897"/>
    <lineage>
        <taxon>Eukaryota</taxon>
        <taxon>Metazoa</taxon>
        <taxon>Chordata</taxon>
        <taxon>Craniata</taxon>
        <taxon>Vertebrata</taxon>
        <taxon>Euteleostomi</taxon>
        <taxon>Coelacanthiformes</taxon>
        <taxon>Coelacanthidae</taxon>
        <taxon>Latimeria</taxon>
    </lineage>
</organism>
<feature type="transmembrane region" description="Helical" evidence="6">
    <location>
        <begin position="238"/>
        <end position="260"/>
    </location>
</feature>
<keyword evidence="4 6" id="KW-1133">Transmembrane helix</keyword>
<reference evidence="7" key="2">
    <citation type="submission" date="2025-08" db="UniProtKB">
        <authorList>
            <consortium name="Ensembl"/>
        </authorList>
    </citation>
    <scope>IDENTIFICATION</scope>
</reference>
<evidence type="ECO:0000256" key="2">
    <source>
        <dbReference type="ARBA" id="ARBA00006948"/>
    </source>
</evidence>
<dbReference type="Proteomes" id="UP000008672">
    <property type="component" value="Unassembled WGS sequence"/>
</dbReference>